<evidence type="ECO:0000313" key="8">
    <source>
        <dbReference type="Proteomes" id="UP001446871"/>
    </source>
</evidence>
<keyword evidence="1" id="KW-0479">Metal-binding</keyword>
<sequence>MTRPKVDPDKRQRTACACDSCKRRKQKVSCPSSSSSCRSISEKARLCAWNLGQASRVTHRTTRSRDRVVTAVDSVANSAQWQASVYGYREAASAVSLFLAQGAADVKTTTDKSTTVEQHLCNGQKPCNTCTKRQLPCVYTPSNLEPGDSPVESPTKRRHVDSSPRSMRASLGDMKTQPGHAAPAGVPNATPWDAVEVPPGALPVSGQPRAPVPVQKTPTQQPRRMTNPGEVDSDSRSRMSNASGVADEAEVYPSRRMLQDSTGRLLYVGDSASLSYLQWIRMIVEGISGPSDFTTDPRRHMIMEATMSLPPPSTPSGVLPDRNTADVLVESYFVNTTGLVEVFDRDLFHTQMNECYEDPLSVEPSVLCSLYMVFAIGLVMAGPRPGSPEEAIIEKLRSDKKVNRAEFFFRNAKSLADPVSGFEDADFWSIQALLLMSLYMLSVSKRNASYAYYGMAVRSAFALGLHREDCDIIFTPVQRKTRRNLWRTLFVLDRFSAASLGRPTAISEEDCSEKSLDFPDKIDGASALLTESEKISVAGLDAAVKTCHVIGVTLKKVYSKRKISTVVAQEIAEQLEGWNESLHHGLHWRQAIDHHLEPSHGIAILHVNLLQCHSIMLLTRPFFLYILKKAQEQETGGTSKPSRLSQRMEKFAQTCVEASQHTLLLVQTAWESKYLPQCNPFVIHFVFAAGLIIFSNEFASLYHNPKAEEAIQSCKSFLKYCAQYDPQAERVSWIVEAFDRANKSRQPTARRLSLPSRKIPIINIPAPNNTYDPMVGFFNPNRPGSQQSLPSLPPIIKQELSMSAPGLPKSLPPILPSVLQQPSPEGSGASPGNTGLVQTGVQGMEGITAHETEFDFDSLWPNWHTTAGPVQMSGTQVDPSEAFGTFGLGQVPSGSLLSGNANIPLYPPTDFR</sequence>
<evidence type="ECO:0000256" key="2">
    <source>
        <dbReference type="ARBA" id="ARBA00023015"/>
    </source>
</evidence>
<dbReference type="PANTHER" id="PTHR47424">
    <property type="entry name" value="REGULATORY PROTEIN GAL4"/>
    <property type="match status" value="1"/>
</dbReference>
<keyword evidence="3" id="KW-0804">Transcription</keyword>
<dbReference type="Pfam" id="PF04082">
    <property type="entry name" value="Fungal_trans"/>
    <property type="match status" value="1"/>
</dbReference>
<dbReference type="InterPro" id="IPR001138">
    <property type="entry name" value="Zn2Cys6_DnaBD"/>
</dbReference>
<evidence type="ECO:0000313" key="7">
    <source>
        <dbReference type="EMBL" id="KAK8081801.1"/>
    </source>
</evidence>
<evidence type="ECO:0000256" key="5">
    <source>
        <dbReference type="SAM" id="MobiDB-lite"/>
    </source>
</evidence>
<reference evidence="7 8" key="1">
    <citation type="submission" date="2023-01" db="EMBL/GenBank/DDBJ databases">
        <title>Analysis of 21 Apiospora genomes using comparative genomics revels a genus with tremendous synthesis potential of carbohydrate active enzymes and secondary metabolites.</title>
        <authorList>
            <person name="Sorensen T."/>
        </authorList>
    </citation>
    <scope>NUCLEOTIDE SEQUENCE [LARGE SCALE GENOMIC DNA]</scope>
    <source>
        <strain evidence="7 8">CBS 83171</strain>
    </source>
</reference>
<keyword evidence="4" id="KW-0539">Nucleus</keyword>
<evidence type="ECO:0000256" key="4">
    <source>
        <dbReference type="ARBA" id="ARBA00023242"/>
    </source>
</evidence>
<dbReference type="PANTHER" id="PTHR47424:SF9">
    <property type="entry name" value="TAH-2"/>
    <property type="match status" value="1"/>
</dbReference>
<dbReference type="Gene3D" id="4.10.240.10">
    <property type="entry name" value="Zn(2)-C6 fungal-type DNA-binding domain"/>
    <property type="match status" value="1"/>
</dbReference>
<dbReference type="SMART" id="SM00906">
    <property type="entry name" value="Fungal_trans"/>
    <property type="match status" value="1"/>
</dbReference>
<comment type="caution">
    <text evidence="7">The sequence shown here is derived from an EMBL/GenBank/DDBJ whole genome shotgun (WGS) entry which is preliminary data.</text>
</comment>
<evidence type="ECO:0000256" key="1">
    <source>
        <dbReference type="ARBA" id="ARBA00022723"/>
    </source>
</evidence>
<gene>
    <name evidence="7" type="ORF">PG996_000582</name>
</gene>
<name>A0ABR1WH16_9PEZI</name>
<protein>
    <submittedName>
        <fullName evidence="7">Fungal specific transcription factor</fullName>
    </submittedName>
</protein>
<organism evidence="7 8">
    <name type="scientific">Apiospora saccharicola</name>
    <dbReference type="NCBI Taxonomy" id="335842"/>
    <lineage>
        <taxon>Eukaryota</taxon>
        <taxon>Fungi</taxon>
        <taxon>Dikarya</taxon>
        <taxon>Ascomycota</taxon>
        <taxon>Pezizomycotina</taxon>
        <taxon>Sordariomycetes</taxon>
        <taxon>Xylariomycetidae</taxon>
        <taxon>Amphisphaeriales</taxon>
        <taxon>Apiosporaceae</taxon>
        <taxon>Apiospora</taxon>
    </lineage>
</organism>
<keyword evidence="8" id="KW-1185">Reference proteome</keyword>
<dbReference type="EMBL" id="JAQQWM010000001">
    <property type="protein sequence ID" value="KAK8081801.1"/>
    <property type="molecule type" value="Genomic_DNA"/>
</dbReference>
<dbReference type="InterPro" id="IPR036864">
    <property type="entry name" value="Zn2-C6_fun-type_DNA-bd_sf"/>
</dbReference>
<dbReference type="CDD" id="cd00067">
    <property type="entry name" value="GAL4"/>
    <property type="match status" value="1"/>
</dbReference>
<dbReference type="InterPro" id="IPR051127">
    <property type="entry name" value="Fungal_SecMet_Regulators"/>
</dbReference>
<proteinExistence type="predicted"/>
<feature type="region of interest" description="Disordered" evidence="5">
    <location>
        <begin position="141"/>
        <end position="248"/>
    </location>
</feature>
<evidence type="ECO:0000259" key="6">
    <source>
        <dbReference type="SMART" id="SM00906"/>
    </source>
</evidence>
<feature type="compositionally biased region" description="Low complexity" evidence="5">
    <location>
        <begin position="212"/>
        <end position="222"/>
    </location>
</feature>
<keyword evidence="2" id="KW-0805">Transcription regulation</keyword>
<feature type="domain" description="Xylanolytic transcriptional activator regulatory" evidence="6">
    <location>
        <begin position="449"/>
        <end position="521"/>
    </location>
</feature>
<evidence type="ECO:0000256" key="3">
    <source>
        <dbReference type="ARBA" id="ARBA00023163"/>
    </source>
</evidence>
<dbReference type="InterPro" id="IPR007219">
    <property type="entry name" value="XnlR_reg_dom"/>
</dbReference>
<dbReference type="CDD" id="cd12148">
    <property type="entry name" value="fungal_TF_MHR"/>
    <property type="match status" value="1"/>
</dbReference>
<accession>A0ABR1WH16</accession>
<dbReference type="Proteomes" id="UP001446871">
    <property type="component" value="Unassembled WGS sequence"/>
</dbReference>